<comment type="caution">
    <text evidence="1">The sequence shown here is derived from an EMBL/GenBank/DDBJ whole genome shotgun (WGS) entry which is preliminary data.</text>
</comment>
<dbReference type="Proteomes" id="UP001204439">
    <property type="component" value="Unassembled WGS sequence"/>
</dbReference>
<organism evidence="1 2">
    <name type="scientific">Epilithonimonas ginsengisoli</name>
    <dbReference type="NCBI Taxonomy" id="1245592"/>
    <lineage>
        <taxon>Bacteria</taxon>
        <taxon>Pseudomonadati</taxon>
        <taxon>Bacteroidota</taxon>
        <taxon>Flavobacteriia</taxon>
        <taxon>Flavobacteriales</taxon>
        <taxon>Weeksellaceae</taxon>
        <taxon>Chryseobacterium group</taxon>
        <taxon>Epilithonimonas</taxon>
    </lineage>
</organism>
<gene>
    <name evidence="1" type="ORF">NG800_002075</name>
</gene>
<name>A0ABU4JDC8_9FLAO</name>
<dbReference type="RefSeq" id="WP_063968955.1">
    <property type="nucleotide sequence ID" value="NZ_JAMXLT020000002.1"/>
</dbReference>
<proteinExistence type="predicted"/>
<keyword evidence="2" id="KW-1185">Reference proteome</keyword>
<protein>
    <submittedName>
        <fullName evidence="1">Uncharacterized protein</fullName>
    </submittedName>
</protein>
<dbReference type="EMBL" id="JAMXLT020000002">
    <property type="protein sequence ID" value="MDW8547679.1"/>
    <property type="molecule type" value="Genomic_DNA"/>
</dbReference>
<sequence length="267" mass="28574">MKTIYTSFLLSFCAFGYSQVGIKTLTPEKTLDVNGGLNIRKEFRLNGTDTTKGSAGTDGQIFSVTGTILLSDEYKSIKIADGTGSLTYTYLNTTTDRTGMKFSTTGSTNAYLLNSAFTTSTNTTTPNWAKLSGNTDTFSITDTTKKSKAILSFQTNAQIARATPSGNYSASFACGIYVKKDSGPEELKAVRSDVVRGDSGSYKIFNLNVTLDNLDPGIYTVSAACSNRNLGSGTDLVNLGVGTPVDLTFMNQDMSQSTMTVTVLQPY</sequence>
<accession>A0ABU4JDC8</accession>
<evidence type="ECO:0000313" key="2">
    <source>
        <dbReference type="Proteomes" id="UP001204439"/>
    </source>
</evidence>
<reference evidence="1 2" key="1">
    <citation type="submission" date="2023-11" db="EMBL/GenBank/DDBJ databases">
        <title>First isolation, identification, and characterization of non-pathogenic Epilithonimonas ginsengisoli isolated from diseased farmed rainbow trout (Oncorhynchus mykiss) in Chile.</title>
        <authorList>
            <person name="Miranda C.D."/>
            <person name="Irgang R."/>
            <person name="Concha C."/>
            <person name="Rojas R."/>
            <person name="Avendano R."/>
        </authorList>
    </citation>
    <scope>NUCLEOTIDE SEQUENCE [LARGE SCALE GENOMIC DNA]</scope>
    <source>
        <strain evidence="1 2">FP99</strain>
    </source>
</reference>
<evidence type="ECO:0000313" key="1">
    <source>
        <dbReference type="EMBL" id="MDW8547679.1"/>
    </source>
</evidence>